<evidence type="ECO:0000256" key="1">
    <source>
        <dbReference type="ARBA" id="ARBA00010923"/>
    </source>
</evidence>
<sequence length="405" mass="46080">MVPEGWIGAPVKDFGVVNAGRQRSPKFKDGSVRQYLRVANVFDDKICTKDILSMRFTEKEYEKYQLHHGDILLNEGQSVELVGRPAMYTGFPEECCFQNTLVRFRGNNKVDRDYALQRFRLCLYDGTFQGIAKKTTSIAHLGVSRFAELQLCWPPLTEQRKIAKILNTWDKAIATTEKLIEASKQQKKALMQQLLTGKKRFAGFVGEWEITPISQLITESRTSGTNGERARKLTVKLYGRGVTEKKEKRLGSASTTYYKRKAGQFIYSKLDFLNGAFGIIPKHLDGFESTLDLPAFDFTQNVTPKWFIEFVSRDDFYTSNLGLANGGRKARRVNPKDLLQVKVHVPLLDEQQKIASVLTAADQEIETLETKLTHLKQEKKALMQQLLTGKRRVKVEQNGIKQGES</sequence>
<dbReference type="InterPro" id="IPR052021">
    <property type="entry name" value="Type-I_RS_S_subunit"/>
</dbReference>
<dbReference type="SUPFAM" id="SSF116734">
    <property type="entry name" value="DNA methylase specificity domain"/>
    <property type="match status" value="2"/>
</dbReference>
<dbReference type="GO" id="GO:0016787">
    <property type="term" value="F:hydrolase activity"/>
    <property type="evidence" value="ECO:0007669"/>
    <property type="project" value="UniProtKB-KW"/>
</dbReference>
<keyword evidence="7" id="KW-1185">Reference proteome</keyword>
<dbReference type="EMBL" id="JAPFCC010000001">
    <property type="protein sequence ID" value="MCW7551337.1"/>
    <property type="molecule type" value="Genomic_DNA"/>
</dbReference>
<keyword evidence="6" id="KW-0540">Nuclease</keyword>
<evidence type="ECO:0000256" key="2">
    <source>
        <dbReference type="ARBA" id="ARBA00022747"/>
    </source>
</evidence>
<feature type="domain" description="Type I restriction modification DNA specificity" evidence="5">
    <location>
        <begin position="44"/>
        <end position="181"/>
    </location>
</feature>
<dbReference type="EC" id="3.1.21.-" evidence="6"/>
<keyword evidence="3" id="KW-0238">DNA-binding</keyword>
<dbReference type="InterPro" id="IPR044946">
    <property type="entry name" value="Restrct_endonuc_typeI_TRD_sf"/>
</dbReference>
<evidence type="ECO:0000256" key="3">
    <source>
        <dbReference type="ARBA" id="ARBA00023125"/>
    </source>
</evidence>
<keyword evidence="2" id="KW-0680">Restriction system</keyword>
<keyword evidence="6" id="KW-0255">Endonuclease</keyword>
<organism evidence="6 7">
    <name type="scientific">Endozoicomonas gorgoniicola</name>
    <dbReference type="NCBI Taxonomy" id="1234144"/>
    <lineage>
        <taxon>Bacteria</taxon>
        <taxon>Pseudomonadati</taxon>
        <taxon>Pseudomonadota</taxon>
        <taxon>Gammaproteobacteria</taxon>
        <taxon>Oceanospirillales</taxon>
        <taxon>Endozoicomonadaceae</taxon>
        <taxon>Endozoicomonas</taxon>
    </lineage>
</organism>
<keyword evidence="6" id="KW-0378">Hydrolase</keyword>
<feature type="coiled-coil region" evidence="4">
    <location>
        <begin position="358"/>
        <end position="385"/>
    </location>
</feature>
<dbReference type="PANTHER" id="PTHR30408">
    <property type="entry name" value="TYPE-1 RESTRICTION ENZYME ECOKI SPECIFICITY PROTEIN"/>
    <property type="match status" value="1"/>
</dbReference>
<evidence type="ECO:0000313" key="7">
    <source>
        <dbReference type="Proteomes" id="UP001209854"/>
    </source>
</evidence>
<dbReference type="GO" id="GO:0004519">
    <property type="term" value="F:endonuclease activity"/>
    <property type="evidence" value="ECO:0007669"/>
    <property type="project" value="UniProtKB-KW"/>
</dbReference>
<dbReference type="InterPro" id="IPR000055">
    <property type="entry name" value="Restrct_endonuc_typeI_TRD"/>
</dbReference>
<protein>
    <submittedName>
        <fullName evidence="6">Restriction endonuclease subunit S</fullName>
        <ecNumber evidence="6">3.1.21.-</ecNumber>
    </submittedName>
</protein>
<accession>A0ABT3MPQ2</accession>
<dbReference type="RefSeq" id="WP_262566398.1">
    <property type="nucleotide sequence ID" value="NZ_JAPFCC010000001.1"/>
</dbReference>
<dbReference type="Proteomes" id="UP001209854">
    <property type="component" value="Unassembled WGS sequence"/>
</dbReference>
<comment type="similarity">
    <text evidence="1">Belongs to the type-I restriction system S methylase family.</text>
</comment>
<feature type="domain" description="Type I restriction modification DNA specificity" evidence="5">
    <location>
        <begin position="327"/>
        <end position="376"/>
    </location>
</feature>
<dbReference type="Gene3D" id="3.90.220.20">
    <property type="entry name" value="DNA methylase specificity domains"/>
    <property type="match status" value="2"/>
</dbReference>
<proteinExistence type="inferred from homology"/>
<evidence type="ECO:0000313" key="6">
    <source>
        <dbReference type="EMBL" id="MCW7551337.1"/>
    </source>
</evidence>
<gene>
    <name evidence="6" type="ORF">NX722_01505</name>
</gene>
<comment type="caution">
    <text evidence="6">The sequence shown here is derived from an EMBL/GenBank/DDBJ whole genome shotgun (WGS) entry which is preliminary data.</text>
</comment>
<dbReference type="CDD" id="cd17253">
    <property type="entry name" value="RMtype1_S_Eco933I-TRD2-CR2_like"/>
    <property type="match status" value="1"/>
</dbReference>
<dbReference type="PANTHER" id="PTHR30408:SF12">
    <property type="entry name" value="TYPE I RESTRICTION ENZYME MJAVIII SPECIFICITY SUBUNIT"/>
    <property type="match status" value="1"/>
</dbReference>
<evidence type="ECO:0000256" key="4">
    <source>
        <dbReference type="SAM" id="Coils"/>
    </source>
</evidence>
<reference evidence="6 7" key="1">
    <citation type="submission" date="2022-10" db="EMBL/GenBank/DDBJ databases">
        <title>High-quality genome sequences of two octocoral-associated bacteria, Endozoicomonas euniceicola EF212 and Endozoicomonas gorgoniicola PS125.</title>
        <authorList>
            <person name="Chiou Y.-J."/>
            <person name="Chen Y.-H."/>
        </authorList>
    </citation>
    <scope>NUCLEOTIDE SEQUENCE [LARGE SCALE GENOMIC DNA]</scope>
    <source>
        <strain evidence="6 7">PS125</strain>
    </source>
</reference>
<name>A0ABT3MPQ2_9GAMM</name>
<keyword evidence="4" id="KW-0175">Coiled coil</keyword>
<dbReference type="Gene3D" id="1.10.287.1120">
    <property type="entry name" value="Bipartite methylase S protein"/>
    <property type="match status" value="1"/>
</dbReference>
<dbReference type="Pfam" id="PF01420">
    <property type="entry name" value="Methylase_S"/>
    <property type="match status" value="2"/>
</dbReference>
<evidence type="ECO:0000259" key="5">
    <source>
        <dbReference type="Pfam" id="PF01420"/>
    </source>
</evidence>